<feature type="compositionally biased region" description="Pro residues" evidence="1">
    <location>
        <begin position="602"/>
        <end position="616"/>
    </location>
</feature>
<feature type="region of interest" description="Disordered" evidence="1">
    <location>
        <begin position="300"/>
        <end position="945"/>
    </location>
</feature>
<feature type="compositionally biased region" description="Pro residues" evidence="1">
    <location>
        <begin position="566"/>
        <end position="584"/>
    </location>
</feature>
<feature type="compositionally biased region" description="Low complexity" evidence="1">
    <location>
        <begin position="439"/>
        <end position="458"/>
    </location>
</feature>
<feature type="compositionally biased region" description="Polar residues" evidence="1">
    <location>
        <begin position="303"/>
        <end position="312"/>
    </location>
</feature>
<feature type="compositionally biased region" description="Low complexity" evidence="1">
    <location>
        <begin position="1030"/>
        <end position="1042"/>
    </location>
</feature>
<dbReference type="OrthoDB" id="278430at2759"/>
<feature type="compositionally biased region" description="Low complexity" evidence="1">
    <location>
        <begin position="484"/>
        <end position="503"/>
    </location>
</feature>
<dbReference type="InterPro" id="IPR036867">
    <property type="entry name" value="R3H_dom_sf"/>
</dbReference>
<gene>
    <name evidence="3" type="ORF">EXIGLDRAFT_88508</name>
</gene>
<feature type="compositionally biased region" description="Pro residues" evidence="1">
    <location>
        <begin position="727"/>
        <end position="741"/>
    </location>
</feature>
<dbReference type="InParanoid" id="A0A165NU26"/>
<feature type="domain" description="SUZ" evidence="2">
    <location>
        <begin position="155"/>
        <end position="243"/>
    </location>
</feature>
<dbReference type="AlphaFoldDB" id="A0A165NU26"/>
<feature type="compositionally biased region" description="Polar residues" evidence="1">
    <location>
        <begin position="808"/>
        <end position="824"/>
    </location>
</feature>
<organism evidence="3 4">
    <name type="scientific">Exidia glandulosa HHB12029</name>
    <dbReference type="NCBI Taxonomy" id="1314781"/>
    <lineage>
        <taxon>Eukaryota</taxon>
        <taxon>Fungi</taxon>
        <taxon>Dikarya</taxon>
        <taxon>Basidiomycota</taxon>
        <taxon>Agaricomycotina</taxon>
        <taxon>Agaricomycetes</taxon>
        <taxon>Auriculariales</taxon>
        <taxon>Exidiaceae</taxon>
        <taxon>Exidia</taxon>
    </lineage>
</organism>
<feature type="compositionally biased region" description="Basic and acidic residues" evidence="1">
    <location>
        <begin position="359"/>
        <end position="369"/>
    </location>
</feature>
<feature type="compositionally biased region" description="Pro residues" evidence="1">
    <location>
        <begin position="750"/>
        <end position="771"/>
    </location>
</feature>
<reference evidence="3 4" key="1">
    <citation type="journal article" date="2016" name="Mol. Biol. Evol.">
        <title>Comparative Genomics of Early-Diverging Mushroom-Forming Fungi Provides Insights into the Origins of Lignocellulose Decay Capabilities.</title>
        <authorList>
            <person name="Nagy L.G."/>
            <person name="Riley R."/>
            <person name="Tritt A."/>
            <person name="Adam C."/>
            <person name="Daum C."/>
            <person name="Floudas D."/>
            <person name="Sun H."/>
            <person name="Yadav J.S."/>
            <person name="Pangilinan J."/>
            <person name="Larsson K.H."/>
            <person name="Matsuura K."/>
            <person name="Barry K."/>
            <person name="Labutti K."/>
            <person name="Kuo R."/>
            <person name="Ohm R.A."/>
            <person name="Bhattacharya S.S."/>
            <person name="Shirouzu T."/>
            <person name="Yoshinaga Y."/>
            <person name="Martin F.M."/>
            <person name="Grigoriev I.V."/>
            <person name="Hibbett D.S."/>
        </authorList>
    </citation>
    <scope>NUCLEOTIDE SEQUENCE [LARGE SCALE GENOMIC DNA]</scope>
    <source>
        <strain evidence="3 4">HHB12029</strain>
    </source>
</reference>
<dbReference type="InterPro" id="IPR051937">
    <property type="entry name" value="R3H_domain_containing"/>
</dbReference>
<feature type="compositionally biased region" description="Low complexity" evidence="1">
    <location>
        <begin position="406"/>
        <end position="417"/>
    </location>
</feature>
<feature type="compositionally biased region" description="Low complexity" evidence="1">
    <location>
        <begin position="772"/>
        <end position="787"/>
    </location>
</feature>
<dbReference type="InterPro" id="IPR024771">
    <property type="entry name" value="SUZ"/>
</dbReference>
<evidence type="ECO:0000313" key="4">
    <source>
        <dbReference type="Proteomes" id="UP000077266"/>
    </source>
</evidence>
<feature type="compositionally biased region" description="Low complexity" evidence="1">
    <location>
        <begin position="13"/>
        <end position="27"/>
    </location>
</feature>
<evidence type="ECO:0000259" key="2">
    <source>
        <dbReference type="PROSITE" id="PS51673"/>
    </source>
</evidence>
<accession>A0A165NU26</accession>
<proteinExistence type="predicted"/>
<dbReference type="PANTHER" id="PTHR15672">
    <property type="entry name" value="CAMP-REGULATED PHOSPHOPROTEIN 21 RELATED R3H DOMAIN CONTAINING PROTEIN"/>
    <property type="match status" value="1"/>
</dbReference>
<feature type="compositionally biased region" description="Low complexity" evidence="1">
    <location>
        <begin position="617"/>
        <end position="650"/>
    </location>
</feature>
<feature type="region of interest" description="Disordered" evidence="1">
    <location>
        <begin position="167"/>
        <end position="214"/>
    </location>
</feature>
<feature type="compositionally biased region" description="Polar residues" evidence="1">
    <location>
        <begin position="328"/>
        <end position="342"/>
    </location>
</feature>
<dbReference type="STRING" id="1314781.A0A165NU26"/>
<feature type="compositionally biased region" description="Low complexity" evidence="1">
    <location>
        <begin position="836"/>
        <end position="887"/>
    </location>
</feature>
<feature type="compositionally biased region" description="Low complexity" evidence="1">
    <location>
        <begin position="544"/>
        <end position="565"/>
    </location>
</feature>
<sequence>MTTSTDTDMPPVASTSRAQSPSSSSAISQLTESIASISILSPSSSTKLNPLSAPYIPTGILASPPPASMDDAEPEADAQILEALRSAKDRIYVLKLGENFEGLIGDRLTRNRLECPAQTTYQRLLVHRCAAYYRLQIEQHAETKALSVLIVETSRIPSRRLSELVPTLAPSEPAQPTFKIMRRDTNTPRSSAPSSRGGGGDDSADVSDSESVLSRNRKRVGMSIAEREAAYNAARERIFKQNSSMGVSASTSTASVNGSVSTTDEAESVSAVSIDDGATESEFSVAQTTVSTSSVSLSVSVEAQPTVQSSVSAPALGSRGREKRRQGSSHNSASGSQRTSPKGNGARKGRGRSTSPEYVRYDPAEHGEDLQESSSAVVGVSPQQEQEPGTSTAQDGGQYTPYGAVYSPAGYPMYAYGPAPPPGSYFPYAPHMYGPQPAPEHQPQEQQQQQQPQPQQAYGPPPPPQGGYPYATYGWVTSPPPQQQPAVQPQQQQQQPNGQYQQPIHLHPQPMTVPVQSQAQHQAPPVAASYPTASYPHPPPPGPAQYGPQPSYAPAPAQQPQQQYGPHPPPPPQQYGPPAPPPPVQHQHQQPPIPQLQFGTAPPAPPMQAFVPPPAGAPHGPVAINGSAPPHVQYQQQQQQHQPQPQAYAVIQGPSTNGYIQQPQAPPLQQQQQQYGYPATGQVYGAPAAPTQQQQIYAQPPPQVQVNGQQQQQHLTGHMYAQQMQQRPPPPPQVYGPPPPQQQHQQYVPQPQPQPAYAPPPPQMYAPPPPQQQGYIPMQQQQQAAYASPPPHQSPMHIGRTLPYYGETMQQSQPMNGRATQPRRTSGAMGPRMARRAPSSSSSIATSASSSASGGARTTADETASVASSVASSSSSSSRKTFTSTASGTHPLPPRPDWAIGMKPSPPTRTSGLPRHPNQPRPRPPQFVSSDFPPLGAGATGSSARGAWARPIAMAAMDYDRPPAKGDVELYNPRSGNRTATSTAVKKAPSASALGGTVDPAASPGDVERARTPPAGGEHHDEERALEQSDAAAADTPVPVAP</sequence>
<dbReference type="CDD" id="cd02642">
    <property type="entry name" value="R3H_encore_like"/>
    <property type="match status" value="1"/>
</dbReference>
<feature type="compositionally biased region" description="Polar residues" evidence="1">
    <location>
        <begin position="974"/>
        <end position="984"/>
    </location>
</feature>
<feature type="region of interest" description="Disordered" evidence="1">
    <location>
        <begin position="966"/>
        <end position="1042"/>
    </location>
</feature>
<dbReference type="SUPFAM" id="SSF82708">
    <property type="entry name" value="R3H domain"/>
    <property type="match status" value="1"/>
</dbReference>
<dbReference type="PANTHER" id="PTHR15672:SF8">
    <property type="entry name" value="PROTEIN ENCORE"/>
    <property type="match status" value="1"/>
</dbReference>
<feature type="compositionally biased region" description="Low complexity" evidence="1">
    <location>
        <begin position="936"/>
        <end position="945"/>
    </location>
</feature>
<evidence type="ECO:0000313" key="3">
    <source>
        <dbReference type="EMBL" id="KZW01221.1"/>
    </source>
</evidence>
<keyword evidence="4" id="KW-1185">Reference proteome</keyword>
<feature type="compositionally biased region" description="Polar residues" evidence="1">
    <location>
        <begin position="372"/>
        <end position="397"/>
    </location>
</feature>
<dbReference type="Pfam" id="PF12752">
    <property type="entry name" value="SUZ"/>
    <property type="match status" value="1"/>
</dbReference>
<dbReference type="GO" id="GO:0003676">
    <property type="term" value="F:nucleic acid binding"/>
    <property type="evidence" value="ECO:0007669"/>
    <property type="project" value="InterPro"/>
</dbReference>
<feature type="region of interest" description="Disordered" evidence="1">
    <location>
        <begin position="243"/>
        <end position="268"/>
    </location>
</feature>
<protein>
    <recommendedName>
        <fullName evidence="2">SUZ domain-containing protein</fullName>
    </recommendedName>
</protein>
<feature type="compositionally biased region" description="Low complexity" evidence="1">
    <location>
        <begin position="661"/>
        <end position="726"/>
    </location>
</feature>
<name>A0A165NU26_EXIGL</name>
<dbReference type="EMBL" id="KV425895">
    <property type="protein sequence ID" value="KZW01221.1"/>
    <property type="molecule type" value="Genomic_DNA"/>
</dbReference>
<feature type="compositionally biased region" description="Basic and acidic residues" evidence="1">
    <location>
        <begin position="1006"/>
        <end position="1027"/>
    </location>
</feature>
<dbReference type="Gene3D" id="3.30.1370.50">
    <property type="entry name" value="R3H-like domain"/>
    <property type="match status" value="1"/>
</dbReference>
<feature type="region of interest" description="Disordered" evidence="1">
    <location>
        <begin position="1"/>
        <end position="27"/>
    </location>
</feature>
<evidence type="ECO:0000256" key="1">
    <source>
        <dbReference type="SAM" id="MobiDB-lite"/>
    </source>
</evidence>
<dbReference type="PROSITE" id="PS51673">
    <property type="entry name" value="SUZ"/>
    <property type="match status" value="1"/>
</dbReference>
<feature type="compositionally biased region" description="Polar residues" evidence="1">
    <location>
        <begin position="243"/>
        <end position="263"/>
    </location>
</feature>
<dbReference type="Proteomes" id="UP000077266">
    <property type="component" value="Unassembled WGS sequence"/>
</dbReference>